<evidence type="ECO:0000259" key="2">
    <source>
        <dbReference type="Pfam" id="PF07905"/>
    </source>
</evidence>
<gene>
    <name evidence="4" type="ORF">N1028_05580</name>
</gene>
<dbReference type="Pfam" id="PF13556">
    <property type="entry name" value="HTH_30"/>
    <property type="match status" value="1"/>
</dbReference>
<dbReference type="RefSeq" id="WP_259525834.1">
    <property type="nucleotide sequence ID" value="NZ_JANLCK010000002.1"/>
</dbReference>
<evidence type="ECO:0000256" key="1">
    <source>
        <dbReference type="SAM" id="MobiDB-lite"/>
    </source>
</evidence>
<dbReference type="EMBL" id="JANLCK010000002">
    <property type="protein sequence ID" value="MCS5725361.1"/>
    <property type="molecule type" value="Genomic_DNA"/>
</dbReference>
<dbReference type="PANTHER" id="PTHR33744:SF1">
    <property type="entry name" value="DNA-BINDING TRANSCRIPTIONAL ACTIVATOR ADER"/>
    <property type="match status" value="1"/>
</dbReference>
<evidence type="ECO:0000313" key="4">
    <source>
        <dbReference type="EMBL" id="MCS5725361.1"/>
    </source>
</evidence>
<evidence type="ECO:0000259" key="3">
    <source>
        <dbReference type="Pfam" id="PF13556"/>
    </source>
</evidence>
<name>A0AA42BTM9_9MICO</name>
<feature type="compositionally biased region" description="Low complexity" evidence="1">
    <location>
        <begin position="68"/>
        <end position="84"/>
    </location>
</feature>
<protein>
    <submittedName>
        <fullName evidence="4">PucR family transcriptional regulator</fullName>
    </submittedName>
</protein>
<dbReference type="InterPro" id="IPR051448">
    <property type="entry name" value="CdaR-like_regulators"/>
</dbReference>
<accession>A0AA42BTM9</accession>
<evidence type="ECO:0000313" key="5">
    <source>
        <dbReference type="Proteomes" id="UP001165587"/>
    </source>
</evidence>
<sequence length="538" mass="57250">MPPSVRSLLRDPRFRLELAPGPWAEGDGRLEAPITWAHSSDLADPTPWLDEGQLLLTDGAQFAVEQSATGHHGTGHSSAGHPSTQAPGADRALPDGARDPERAYVDRLKARGIRALGFATGVVHDHVPPALVNACAATGLPLLVMDEQTPFIGIVRSIADTIAEEQRERLEWSLDAQRAVARAALRVDGLGAILLELSRRLDCWVALFDSAGTVLRVPGLRGVPAELTRVVAEAVTSALGRGSRAGLSIIEAGGGISLQTLGQRGQLRGVLAVGASEPLDAAGNDLVASVIGLASIALEQRRGLDAARRRLRTGLFELVLSGVVDVADRTAVSLWGPLPPEPVRLAIVVGEVHGQALLDELELQADENSGRLFFAERDDEILIVTPHDDLAASEALLARHGLAAGVSGPVPWHELTRGLGEARHAAGSVTRESAVVLFEQLAEQGMHGLLVASGGDRVAKRMLQPLIDLPPAERDTALTTLRVWLQHNGAWDPAARELGTHRHTLRNRVRAAETLLGLDLDTFAARTELWSALQLVTP</sequence>
<feature type="domain" description="PucR C-terminal helix-turn-helix" evidence="3">
    <location>
        <begin position="478"/>
        <end position="534"/>
    </location>
</feature>
<dbReference type="AlphaFoldDB" id="A0AA42BTM9"/>
<dbReference type="Proteomes" id="UP001165587">
    <property type="component" value="Unassembled WGS sequence"/>
</dbReference>
<comment type="caution">
    <text evidence="4">The sequence shown here is derived from an EMBL/GenBank/DDBJ whole genome shotgun (WGS) entry which is preliminary data.</text>
</comment>
<dbReference type="InterPro" id="IPR042070">
    <property type="entry name" value="PucR_C-HTH_sf"/>
</dbReference>
<dbReference type="PANTHER" id="PTHR33744">
    <property type="entry name" value="CARBOHYDRATE DIACID REGULATOR"/>
    <property type="match status" value="1"/>
</dbReference>
<feature type="domain" description="Purine catabolism PurC-like" evidence="2">
    <location>
        <begin position="101"/>
        <end position="162"/>
    </location>
</feature>
<dbReference type="Pfam" id="PF07905">
    <property type="entry name" value="PucR"/>
    <property type="match status" value="1"/>
</dbReference>
<keyword evidence="5" id="KW-1185">Reference proteome</keyword>
<dbReference type="InterPro" id="IPR025736">
    <property type="entry name" value="PucR_C-HTH_dom"/>
</dbReference>
<reference evidence="4" key="1">
    <citation type="submission" date="2022-08" db="EMBL/GenBank/DDBJ databases">
        <authorList>
            <person name="Deng Y."/>
            <person name="Han X.-F."/>
            <person name="Zhang Y.-Q."/>
        </authorList>
    </citation>
    <scope>NUCLEOTIDE SEQUENCE</scope>
    <source>
        <strain evidence="4">CPCC 203407</strain>
    </source>
</reference>
<dbReference type="InterPro" id="IPR012914">
    <property type="entry name" value="PucR_dom"/>
</dbReference>
<organism evidence="4 5">
    <name type="scientific">Herbiconiux oxytropis</name>
    <dbReference type="NCBI Taxonomy" id="2970915"/>
    <lineage>
        <taxon>Bacteria</taxon>
        <taxon>Bacillati</taxon>
        <taxon>Actinomycetota</taxon>
        <taxon>Actinomycetes</taxon>
        <taxon>Micrococcales</taxon>
        <taxon>Microbacteriaceae</taxon>
        <taxon>Herbiconiux</taxon>
    </lineage>
</organism>
<feature type="region of interest" description="Disordered" evidence="1">
    <location>
        <begin position="68"/>
        <end position="97"/>
    </location>
</feature>
<proteinExistence type="predicted"/>
<dbReference type="Gene3D" id="1.10.10.2840">
    <property type="entry name" value="PucR C-terminal helix-turn-helix domain"/>
    <property type="match status" value="1"/>
</dbReference>